<dbReference type="InterPro" id="IPR038717">
    <property type="entry name" value="Tc1-like_DDE_dom"/>
</dbReference>
<name>A0A6J4M6A5_9BACT</name>
<organism evidence="2">
    <name type="scientific">uncultured Gemmatimonadaceae bacterium</name>
    <dbReference type="NCBI Taxonomy" id="246130"/>
    <lineage>
        <taxon>Bacteria</taxon>
        <taxon>Pseudomonadati</taxon>
        <taxon>Gemmatimonadota</taxon>
        <taxon>Gemmatimonadia</taxon>
        <taxon>Gemmatimonadales</taxon>
        <taxon>Gemmatimonadaceae</taxon>
        <taxon>environmental samples</taxon>
    </lineage>
</organism>
<dbReference type="Pfam" id="PF13358">
    <property type="entry name" value="DDE_3"/>
    <property type="match status" value="1"/>
</dbReference>
<proteinExistence type="predicted"/>
<dbReference type="InterPro" id="IPR036397">
    <property type="entry name" value="RNaseH_sf"/>
</dbReference>
<reference evidence="2" key="1">
    <citation type="submission" date="2020-02" db="EMBL/GenBank/DDBJ databases">
        <authorList>
            <person name="Meier V. D."/>
        </authorList>
    </citation>
    <scope>NUCLEOTIDE SEQUENCE</scope>
    <source>
        <strain evidence="2">AVDCRST_MAG11</strain>
    </source>
</reference>
<evidence type="ECO:0000313" key="2">
    <source>
        <dbReference type="EMBL" id="CAA9349392.1"/>
    </source>
</evidence>
<dbReference type="EMBL" id="CADCTU010000745">
    <property type="protein sequence ID" value="CAA9349392.1"/>
    <property type="molecule type" value="Genomic_DNA"/>
</dbReference>
<feature type="domain" description="Tc1-like transposase DDE" evidence="1">
    <location>
        <begin position="19"/>
        <end position="94"/>
    </location>
</feature>
<dbReference type="AlphaFoldDB" id="A0A6J4M6A5"/>
<protein>
    <recommendedName>
        <fullName evidence="1">Tc1-like transposase DDE domain-containing protein</fullName>
    </recommendedName>
</protein>
<gene>
    <name evidence="2" type="ORF">AVDCRST_MAG11-3428</name>
</gene>
<sequence>MLRFVDGRPVGALTIRFLDWCADRLAARGKAALLLIWDNAAWHVSKEVRAWLRAHNRAVKAAGTGVRIVACRLPVKSPWLNPIEPKWVHGKRRACSPDRTLTAGETAERACAALGCAYEPHLALPHEVA</sequence>
<dbReference type="GO" id="GO:0003676">
    <property type="term" value="F:nucleic acid binding"/>
    <property type="evidence" value="ECO:0007669"/>
    <property type="project" value="InterPro"/>
</dbReference>
<evidence type="ECO:0000259" key="1">
    <source>
        <dbReference type="Pfam" id="PF13358"/>
    </source>
</evidence>
<dbReference type="Gene3D" id="3.30.420.10">
    <property type="entry name" value="Ribonuclease H-like superfamily/Ribonuclease H"/>
    <property type="match status" value="1"/>
</dbReference>
<accession>A0A6J4M6A5</accession>